<evidence type="ECO:0000256" key="1">
    <source>
        <dbReference type="SAM" id="MobiDB-lite"/>
    </source>
</evidence>
<keyword evidence="3" id="KW-1185">Reference proteome</keyword>
<comment type="caution">
    <text evidence="2">The sequence shown here is derived from an EMBL/GenBank/DDBJ whole genome shotgun (WGS) entry which is preliminary data.</text>
</comment>
<dbReference type="Proteomes" id="UP000244722">
    <property type="component" value="Unassembled WGS sequence"/>
</dbReference>
<evidence type="ECO:0000313" key="3">
    <source>
        <dbReference type="Proteomes" id="UP000244722"/>
    </source>
</evidence>
<reference evidence="2 3" key="1">
    <citation type="submission" date="2017-04" db="EMBL/GenBank/DDBJ databases">
        <title>Draft genome sequence of Tuber borchii Vittad., a whitish edible truffle.</title>
        <authorList>
            <consortium name="DOE Joint Genome Institute"/>
            <person name="Murat C."/>
            <person name="Kuo A."/>
            <person name="Barry K.W."/>
            <person name="Clum A."/>
            <person name="Dockter R.B."/>
            <person name="Fauchery L."/>
            <person name="Iotti M."/>
            <person name="Kohler A."/>
            <person name="Labutti K."/>
            <person name="Lindquist E.A."/>
            <person name="Lipzen A."/>
            <person name="Ohm R.A."/>
            <person name="Wang M."/>
            <person name="Grigoriev I.V."/>
            <person name="Zambonelli A."/>
            <person name="Martin F.M."/>
        </authorList>
    </citation>
    <scope>NUCLEOTIDE SEQUENCE [LARGE SCALE GENOMIC DNA]</scope>
    <source>
        <strain evidence="2 3">Tbo3840</strain>
    </source>
</reference>
<evidence type="ECO:0000313" key="2">
    <source>
        <dbReference type="EMBL" id="PUU81052.1"/>
    </source>
</evidence>
<protein>
    <submittedName>
        <fullName evidence="2">Uncharacterized protein</fullName>
    </submittedName>
</protein>
<feature type="compositionally biased region" description="Polar residues" evidence="1">
    <location>
        <begin position="11"/>
        <end position="21"/>
    </location>
</feature>
<organism evidence="2 3">
    <name type="scientific">Tuber borchii</name>
    <name type="common">White truffle</name>
    <dbReference type="NCBI Taxonomy" id="42251"/>
    <lineage>
        <taxon>Eukaryota</taxon>
        <taxon>Fungi</taxon>
        <taxon>Dikarya</taxon>
        <taxon>Ascomycota</taxon>
        <taxon>Pezizomycotina</taxon>
        <taxon>Pezizomycetes</taxon>
        <taxon>Pezizales</taxon>
        <taxon>Tuberaceae</taxon>
        <taxon>Tuber</taxon>
    </lineage>
</organism>
<feature type="region of interest" description="Disordered" evidence="1">
    <location>
        <begin position="1"/>
        <end position="69"/>
    </location>
</feature>
<gene>
    <name evidence="2" type="ORF">B9Z19DRAFT_665312</name>
</gene>
<dbReference type="EMBL" id="NESQ01000052">
    <property type="protein sequence ID" value="PUU81052.1"/>
    <property type="molecule type" value="Genomic_DNA"/>
</dbReference>
<dbReference type="AlphaFoldDB" id="A0A2T6ZZY0"/>
<sequence length="69" mass="7558">MAGGRGRPWGPTTSFRMSQNLRLDRSPQMPAGPDRYPQIPAGPDRYPQMPAGPNRYPPIPTIPNGESVV</sequence>
<proteinExistence type="predicted"/>
<name>A0A2T6ZZY0_TUBBO</name>
<accession>A0A2T6ZZY0</accession>